<reference evidence="2" key="1">
    <citation type="submission" date="2015-02" db="EMBL/GenBank/DDBJ databases">
        <authorList>
            <person name="Gon?alves P."/>
        </authorList>
    </citation>
    <scope>NUCLEOTIDE SEQUENCE [LARGE SCALE GENOMIC DNA]</scope>
</reference>
<name>A0A0D6EJD5_SPOSA</name>
<gene>
    <name evidence="1" type="primary">SPOSA6832_01627</name>
</gene>
<organism evidence="1 2">
    <name type="scientific">Sporidiobolus salmonicolor</name>
    <name type="common">Yeast-like fungus</name>
    <name type="synonym">Sporobolomyces salmonicolor</name>
    <dbReference type="NCBI Taxonomy" id="5005"/>
    <lineage>
        <taxon>Eukaryota</taxon>
        <taxon>Fungi</taxon>
        <taxon>Dikarya</taxon>
        <taxon>Basidiomycota</taxon>
        <taxon>Pucciniomycotina</taxon>
        <taxon>Microbotryomycetes</taxon>
        <taxon>Sporidiobolales</taxon>
        <taxon>Sporidiobolaceae</taxon>
        <taxon>Sporobolomyces</taxon>
    </lineage>
</organism>
<sequence>MSSSSSEPQSTLDLASTFILDQLERHRRAWAVEHPGKNAPALVVGVQGPQGSGKSHLASLLPTSPSLAHLRIASLSLDDLYLPHHALTTLASAHPTNALLHGRGQAGTHDVPLGLSVLEALKSAQEQEVVHLPVFEKSLHAGEGDRLPASQWVGVEAPVDVVVFEGWMTGFRALPPQELSRVYALARAEPAKAADELGLDYGEPFLLQHKEADLLEVNQALGRGLAENGGEEGAGYERLWGMVDCLVQLRPERMGFVWEWRLEQEHNMKAKNGGVGMSDEQVKTFIARYMPGYELFLRGIEAPHSTWKGKGLRVKIGKRREVVGVERF</sequence>
<dbReference type="OrthoDB" id="347435at2759"/>
<protein>
    <submittedName>
        <fullName evidence="1">SPOSA6832_01627-mRNA-1:cds</fullName>
    </submittedName>
</protein>
<dbReference type="Proteomes" id="UP000243876">
    <property type="component" value="Unassembled WGS sequence"/>
</dbReference>
<dbReference type="PANTHER" id="PTHR10285">
    <property type="entry name" value="URIDINE KINASE"/>
    <property type="match status" value="1"/>
</dbReference>
<accession>A0A0D6EJD5</accession>
<dbReference type="EMBL" id="CENE01000005">
    <property type="protein sequence ID" value="CEQ40031.1"/>
    <property type="molecule type" value="Genomic_DNA"/>
</dbReference>
<dbReference type="InterPro" id="IPR027417">
    <property type="entry name" value="P-loop_NTPase"/>
</dbReference>
<keyword evidence="2" id="KW-1185">Reference proteome</keyword>
<evidence type="ECO:0000313" key="1">
    <source>
        <dbReference type="EMBL" id="CEQ40031.1"/>
    </source>
</evidence>
<dbReference type="SUPFAM" id="SSF52540">
    <property type="entry name" value="P-loop containing nucleoside triphosphate hydrolases"/>
    <property type="match status" value="1"/>
</dbReference>
<evidence type="ECO:0000313" key="2">
    <source>
        <dbReference type="Proteomes" id="UP000243876"/>
    </source>
</evidence>
<dbReference type="Gene3D" id="3.40.50.300">
    <property type="entry name" value="P-loop containing nucleotide triphosphate hydrolases"/>
    <property type="match status" value="1"/>
</dbReference>
<dbReference type="AlphaFoldDB" id="A0A0D6EJD5"/>
<proteinExistence type="predicted"/>